<keyword evidence="6 7" id="KW-0520">NAD</keyword>
<protein>
    <recommendedName>
        <fullName evidence="7">Putative NAD(P)H nitroreductase</fullName>
        <ecNumber evidence="7">1.-.-.-</ecNumber>
    </recommendedName>
</protein>
<dbReference type="OrthoDB" id="9804207at2"/>
<evidence type="ECO:0000256" key="6">
    <source>
        <dbReference type="ARBA" id="ARBA00023027"/>
    </source>
</evidence>
<keyword evidence="2 7" id="KW-0285">Flavoprotein</keyword>
<evidence type="ECO:0000256" key="4">
    <source>
        <dbReference type="ARBA" id="ARBA00022857"/>
    </source>
</evidence>
<evidence type="ECO:0000256" key="8">
    <source>
        <dbReference type="PIRSR" id="PIRSR000232-1"/>
    </source>
</evidence>
<feature type="binding site" description="in other chain" evidence="8">
    <location>
        <begin position="143"/>
        <end position="145"/>
    </location>
    <ligand>
        <name>FMN</name>
        <dbReference type="ChEBI" id="CHEBI:58210"/>
        <note>ligand shared between dimeric partners</note>
    </ligand>
</feature>
<dbReference type="SUPFAM" id="SSF55469">
    <property type="entry name" value="FMN-dependent nitroreductase-like"/>
    <property type="match status" value="1"/>
</dbReference>
<evidence type="ECO:0000256" key="7">
    <source>
        <dbReference type="PIRNR" id="PIRNR000232"/>
    </source>
</evidence>
<dbReference type="AlphaFoldDB" id="A0A0M6XY30"/>
<name>A0A0M6XY30_9HYPH</name>
<comment type="similarity">
    <text evidence="1 7">Belongs to the nitroreductase family.</text>
</comment>
<dbReference type="CDD" id="cd02135">
    <property type="entry name" value="YdjA-like"/>
    <property type="match status" value="1"/>
</dbReference>
<evidence type="ECO:0000256" key="2">
    <source>
        <dbReference type="ARBA" id="ARBA00022630"/>
    </source>
</evidence>
<organism evidence="11 12">
    <name type="scientific">Roseibium aggregatum</name>
    <dbReference type="NCBI Taxonomy" id="187304"/>
    <lineage>
        <taxon>Bacteria</taxon>
        <taxon>Pseudomonadati</taxon>
        <taxon>Pseudomonadota</taxon>
        <taxon>Alphaproteobacteria</taxon>
        <taxon>Hyphomicrobiales</taxon>
        <taxon>Stappiaceae</taxon>
        <taxon>Roseibium</taxon>
    </lineage>
</organism>
<comment type="cofactor">
    <cofactor evidence="8">
        <name>FMN</name>
        <dbReference type="ChEBI" id="CHEBI:58210"/>
    </cofactor>
    <text evidence="8">Binds 1 FMN per subunit.</text>
</comment>
<evidence type="ECO:0000256" key="5">
    <source>
        <dbReference type="ARBA" id="ARBA00023002"/>
    </source>
</evidence>
<feature type="binding site" description="in other chain" evidence="8">
    <location>
        <begin position="18"/>
        <end position="20"/>
    </location>
    <ligand>
        <name>FMN</name>
        <dbReference type="ChEBI" id="CHEBI:58210"/>
        <note>ligand shared between dimeric partners</note>
    </ligand>
</feature>
<sequence length="198" mass="21926">MPSNSAGSPATLDFLRQRRSHPSVTMTAPGPNEEQINDILTIAARVPDHGKLAPWRFVLYRPEQGRTIGSWLADRYEALNGPLDGEQRQKELTRFTRAPLVIGVLSQAAEHPKIPIWEQELSAGAVCMNLLTAAAASGFASQWLSEWFAFDEDAARYLGARDGERFAGFVHIGTPTQPPFERPRPDLADIVSTWTETD</sequence>
<evidence type="ECO:0000256" key="1">
    <source>
        <dbReference type="ARBA" id="ARBA00007118"/>
    </source>
</evidence>
<feature type="binding site" evidence="8">
    <location>
        <position position="49"/>
    </location>
    <ligand>
        <name>FMN</name>
        <dbReference type="ChEBI" id="CHEBI:58210"/>
        <note>ligand shared between dimeric partners</note>
    </ligand>
</feature>
<dbReference type="GO" id="GO:0016491">
    <property type="term" value="F:oxidoreductase activity"/>
    <property type="evidence" value="ECO:0007669"/>
    <property type="project" value="UniProtKB-UniRule"/>
</dbReference>
<evidence type="ECO:0000313" key="12">
    <source>
        <dbReference type="Proteomes" id="UP000048926"/>
    </source>
</evidence>
<dbReference type="PIRSF" id="PIRSF000232">
    <property type="entry name" value="YdjA"/>
    <property type="match status" value="1"/>
</dbReference>
<dbReference type="InterPro" id="IPR052530">
    <property type="entry name" value="NAD(P)H_nitroreductase"/>
</dbReference>
<dbReference type="Pfam" id="PF00881">
    <property type="entry name" value="Nitroreductase"/>
    <property type="match status" value="1"/>
</dbReference>
<evidence type="ECO:0000256" key="9">
    <source>
        <dbReference type="SAM" id="MobiDB-lite"/>
    </source>
</evidence>
<feature type="binding site" evidence="8">
    <location>
        <position position="45"/>
    </location>
    <ligand>
        <name>FMN</name>
        <dbReference type="ChEBI" id="CHEBI:58210"/>
        <note>ligand shared between dimeric partners</note>
    </ligand>
</feature>
<dbReference type="Proteomes" id="UP000048926">
    <property type="component" value="Unassembled WGS sequence"/>
</dbReference>
<evidence type="ECO:0000259" key="10">
    <source>
        <dbReference type="Pfam" id="PF00881"/>
    </source>
</evidence>
<feature type="domain" description="Nitroreductase" evidence="10">
    <location>
        <begin position="16"/>
        <end position="173"/>
    </location>
</feature>
<keyword evidence="5 7" id="KW-0560">Oxidoreductase</keyword>
<dbReference type="EC" id="1.-.-.-" evidence="7"/>
<keyword evidence="3 7" id="KW-0288">FMN</keyword>
<reference evidence="12" key="1">
    <citation type="submission" date="2015-07" db="EMBL/GenBank/DDBJ databases">
        <authorList>
            <person name="Rodrigo-Torres Lidia"/>
            <person name="Arahal R.David."/>
        </authorList>
    </citation>
    <scope>NUCLEOTIDE SEQUENCE [LARGE SCALE GENOMIC DNA]</scope>
    <source>
        <strain evidence="12">CECT 4801</strain>
    </source>
</reference>
<evidence type="ECO:0000313" key="11">
    <source>
        <dbReference type="EMBL" id="CTQ42754.1"/>
    </source>
</evidence>
<dbReference type="STRING" id="187304.B0E33_24250"/>
<dbReference type="PANTHER" id="PTHR43821">
    <property type="entry name" value="NAD(P)H NITROREDUCTASE YDJA-RELATED"/>
    <property type="match status" value="1"/>
</dbReference>
<gene>
    <name evidence="11" type="primary">ydjA</name>
    <name evidence="11" type="ORF">LAL4801_01190</name>
</gene>
<feature type="region of interest" description="Disordered" evidence="9">
    <location>
        <begin position="1"/>
        <end position="32"/>
    </location>
</feature>
<keyword evidence="12" id="KW-1185">Reference proteome</keyword>
<proteinExistence type="inferred from homology"/>
<dbReference type="InterPro" id="IPR026021">
    <property type="entry name" value="YdjA-like"/>
</dbReference>
<keyword evidence="4 7" id="KW-0521">NADP</keyword>
<dbReference type="PANTHER" id="PTHR43821:SF1">
    <property type="entry name" value="NAD(P)H NITROREDUCTASE YDJA-RELATED"/>
    <property type="match status" value="1"/>
</dbReference>
<dbReference type="RefSeq" id="WP_055656617.1">
    <property type="nucleotide sequence ID" value="NZ_CP045627.1"/>
</dbReference>
<accession>A0A0M6XY30</accession>
<dbReference type="Gene3D" id="3.40.109.10">
    <property type="entry name" value="NADH Oxidase"/>
    <property type="match status" value="1"/>
</dbReference>
<dbReference type="EMBL" id="CXST01000001">
    <property type="protein sequence ID" value="CTQ42754.1"/>
    <property type="molecule type" value="Genomic_DNA"/>
</dbReference>
<dbReference type="InterPro" id="IPR000415">
    <property type="entry name" value="Nitroreductase-like"/>
</dbReference>
<evidence type="ECO:0000256" key="3">
    <source>
        <dbReference type="ARBA" id="ARBA00022643"/>
    </source>
</evidence>
<dbReference type="InterPro" id="IPR029479">
    <property type="entry name" value="Nitroreductase"/>
</dbReference>